<evidence type="ECO:0000313" key="3">
    <source>
        <dbReference type="Proteomes" id="UP001296104"/>
    </source>
</evidence>
<organism evidence="2 3">
    <name type="scientific">Lecanosticta acicola</name>
    <dbReference type="NCBI Taxonomy" id="111012"/>
    <lineage>
        <taxon>Eukaryota</taxon>
        <taxon>Fungi</taxon>
        <taxon>Dikarya</taxon>
        <taxon>Ascomycota</taxon>
        <taxon>Pezizomycotina</taxon>
        <taxon>Dothideomycetes</taxon>
        <taxon>Dothideomycetidae</taxon>
        <taxon>Mycosphaerellales</taxon>
        <taxon>Mycosphaerellaceae</taxon>
        <taxon>Lecanosticta</taxon>
    </lineage>
</organism>
<feature type="signal peptide" evidence="1">
    <location>
        <begin position="1"/>
        <end position="18"/>
    </location>
</feature>
<accession>A0AAI9E9J7</accession>
<proteinExistence type="predicted"/>
<protein>
    <recommendedName>
        <fullName evidence="4">EF-hand domain-containing protein</fullName>
    </recommendedName>
</protein>
<comment type="caution">
    <text evidence="2">The sequence shown here is derived from an EMBL/GenBank/DDBJ whole genome shotgun (WGS) entry which is preliminary data.</text>
</comment>
<evidence type="ECO:0008006" key="4">
    <source>
        <dbReference type="Google" id="ProtNLM"/>
    </source>
</evidence>
<dbReference type="AlphaFoldDB" id="A0AAI9E9J7"/>
<keyword evidence="3" id="KW-1185">Reference proteome</keyword>
<feature type="chain" id="PRO_5042489529" description="EF-hand domain-containing protein" evidence="1">
    <location>
        <begin position="19"/>
        <end position="163"/>
    </location>
</feature>
<dbReference type="Proteomes" id="UP001296104">
    <property type="component" value="Unassembled WGS sequence"/>
</dbReference>
<evidence type="ECO:0000256" key="1">
    <source>
        <dbReference type="SAM" id="SignalP"/>
    </source>
</evidence>
<gene>
    <name evidence="2" type="ORF">LECACI_7A003128</name>
</gene>
<name>A0AAI9E9J7_9PEZI</name>
<reference evidence="2" key="1">
    <citation type="submission" date="2023-11" db="EMBL/GenBank/DDBJ databases">
        <authorList>
            <person name="Alioto T."/>
            <person name="Alioto T."/>
            <person name="Gomez Garrido J."/>
        </authorList>
    </citation>
    <scope>NUCLEOTIDE SEQUENCE</scope>
</reference>
<evidence type="ECO:0000313" key="2">
    <source>
        <dbReference type="EMBL" id="CAK3942720.1"/>
    </source>
</evidence>
<sequence length="163" mass="16713">MKFLATLAVALLPMTALARVIATPGLPGINATIDIDGDGDIDLTALGGPINVIEVLFDLLKSGKIDLVDPASHQTAACEESDKSSSSTAVGLVKRAKVPGLHCGYSRAASCAFSAGSLVATCVWAAIGRGKDVKEDTKCMGAISSMGANLPSNCRKCFGLPDY</sequence>
<keyword evidence="1" id="KW-0732">Signal</keyword>
<dbReference type="EMBL" id="CAVMBE010000014">
    <property type="protein sequence ID" value="CAK3942720.1"/>
    <property type="molecule type" value="Genomic_DNA"/>
</dbReference>